<dbReference type="Pfam" id="PF04379">
    <property type="entry name" value="DUF525"/>
    <property type="match status" value="1"/>
</dbReference>
<feature type="domain" description="ApaG" evidence="2">
    <location>
        <begin position="15"/>
        <end position="139"/>
    </location>
</feature>
<dbReference type="SUPFAM" id="SSF110069">
    <property type="entry name" value="ApaG-like"/>
    <property type="match status" value="1"/>
</dbReference>
<dbReference type="Proteomes" id="UP001302274">
    <property type="component" value="Unassembled WGS sequence"/>
</dbReference>
<evidence type="ECO:0000256" key="1">
    <source>
        <dbReference type="ARBA" id="ARBA00017693"/>
    </source>
</evidence>
<dbReference type="PANTHER" id="PTHR47191:SF2">
    <property type="entry name" value="OS05G0170800 PROTEIN"/>
    <property type="match status" value="1"/>
</dbReference>
<dbReference type="InterPro" id="IPR007474">
    <property type="entry name" value="ApaG_domain"/>
</dbReference>
<accession>A0ABU5VTH0</accession>
<dbReference type="InterPro" id="IPR050718">
    <property type="entry name" value="ApaG-like"/>
</dbReference>
<dbReference type="InterPro" id="IPR023065">
    <property type="entry name" value="Uncharacterised_ApaG"/>
</dbReference>
<comment type="caution">
    <text evidence="3">The sequence shown here is derived from an EMBL/GenBank/DDBJ whole genome shotgun (WGS) entry which is preliminary data.</text>
</comment>
<dbReference type="EMBL" id="JAYGJQ010000001">
    <property type="protein sequence ID" value="MEA9356349.1"/>
    <property type="molecule type" value="Genomic_DNA"/>
</dbReference>
<dbReference type="HAMAP" id="MF_00791">
    <property type="entry name" value="ApaG"/>
    <property type="match status" value="1"/>
</dbReference>
<evidence type="ECO:0000313" key="4">
    <source>
        <dbReference type="Proteomes" id="UP001302274"/>
    </source>
</evidence>
<dbReference type="PROSITE" id="PS51087">
    <property type="entry name" value="APAG"/>
    <property type="match status" value="1"/>
</dbReference>
<evidence type="ECO:0000259" key="2">
    <source>
        <dbReference type="PROSITE" id="PS51087"/>
    </source>
</evidence>
<dbReference type="Gene3D" id="2.60.40.1470">
    <property type="entry name" value="ApaG domain"/>
    <property type="match status" value="1"/>
</dbReference>
<keyword evidence="4" id="KW-1185">Reference proteome</keyword>
<sequence>MEQQTEAIGPNEYYFETTQDILIEVFPSYVPERSAPESNQYFYAYKIKITNNSQTACRVIHRHWKIKDGNGKTYDVQGSGVVGEQPMLAPGEFYEYTSFCPLHSPYGNMRGKYQMIDQFGERFWVTVPVFFFRPPRDMSPGPSVIQ</sequence>
<evidence type="ECO:0000313" key="3">
    <source>
        <dbReference type="EMBL" id="MEA9356349.1"/>
    </source>
</evidence>
<dbReference type="NCBIfam" id="NF003967">
    <property type="entry name" value="PRK05461.1"/>
    <property type="match status" value="1"/>
</dbReference>
<dbReference type="InterPro" id="IPR036767">
    <property type="entry name" value="ApaG_sf"/>
</dbReference>
<dbReference type="RefSeq" id="WP_323576041.1">
    <property type="nucleotide sequence ID" value="NZ_JAYGJQ010000001.1"/>
</dbReference>
<proteinExistence type="inferred from homology"/>
<name>A0ABU5VTH0_9BACT</name>
<dbReference type="PANTHER" id="PTHR47191">
    <property type="entry name" value="OS05G0170800 PROTEIN"/>
    <property type="match status" value="1"/>
</dbReference>
<reference evidence="3 4" key="1">
    <citation type="submission" date="2023-11" db="EMBL/GenBank/DDBJ databases">
        <title>A Novel Polar Bacteriovorax (B. antarcticus) Isolated from the Biocrust in Antarctica.</title>
        <authorList>
            <person name="Mun W."/>
            <person name="Choi S.Y."/>
            <person name="Mitchell R.J."/>
        </authorList>
    </citation>
    <scope>NUCLEOTIDE SEQUENCE [LARGE SCALE GENOMIC DNA]</scope>
    <source>
        <strain evidence="3 4">PP10</strain>
    </source>
</reference>
<organism evidence="3 4">
    <name type="scientific">Bacteriovorax antarcticus</name>
    <dbReference type="NCBI Taxonomy" id="3088717"/>
    <lineage>
        <taxon>Bacteria</taxon>
        <taxon>Pseudomonadati</taxon>
        <taxon>Bdellovibrionota</taxon>
        <taxon>Bacteriovoracia</taxon>
        <taxon>Bacteriovoracales</taxon>
        <taxon>Bacteriovoracaceae</taxon>
        <taxon>Bacteriovorax</taxon>
    </lineage>
</organism>
<gene>
    <name evidence="3" type="primary">apaG</name>
    <name evidence="3" type="ORF">SHI21_09055</name>
</gene>
<protein>
    <recommendedName>
        <fullName evidence="1">Protein ApaG</fullName>
    </recommendedName>
</protein>